<dbReference type="SUPFAM" id="SSF48452">
    <property type="entry name" value="TPR-like"/>
    <property type="match status" value="1"/>
</dbReference>
<evidence type="ECO:0000313" key="1">
    <source>
        <dbReference type="EMBL" id="CUS42483.1"/>
    </source>
</evidence>
<dbReference type="EMBL" id="CZQC01000067">
    <property type="protein sequence ID" value="CUS42483.1"/>
    <property type="molecule type" value="Genomic_DNA"/>
</dbReference>
<evidence type="ECO:0008006" key="2">
    <source>
        <dbReference type="Google" id="ProtNLM"/>
    </source>
</evidence>
<accession>A0A160TER4</accession>
<organism evidence="1">
    <name type="scientific">hydrothermal vent metagenome</name>
    <dbReference type="NCBI Taxonomy" id="652676"/>
    <lineage>
        <taxon>unclassified sequences</taxon>
        <taxon>metagenomes</taxon>
        <taxon>ecological metagenomes</taxon>
    </lineage>
</organism>
<proteinExistence type="predicted"/>
<reference evidence="1" key="1">
    <citation type="submission" date="2015-10" db="EMBL/GenBank/DDBJ databases">
        <authorList>
            <person name="Gilbert D.G."/>
        </authorList>
    </citation>
    <scope>NUCLEOTIDE SEQUENCE</scope>
</reference>
<dbReference type="AlphaFoldDB" id="A0A160TER4"/>
<dbReference type="InterPro" id="IPR011990">
    <property type="entry name" value="TPR-like_helical_dom_sf"/>
</dbReference>
<protein>
    <recommendedName>
        <fullName evidence="2">Tetratricopeptide repeat protein</fullName>
    </recommendedName>
</protein>
<sequence length="362" mass="41223">MKHKYNLLCFFFLFFPFLVHAEWVPANFDDVIAEWSLDRVPATVKRNFSAADVAEIFDEIDQNLRVANQPGQAYRHSWAESTFQVLPESAQISPRGLFVRARIDQYQHQFSAAIKTLKKLVLQKPQHISAHLLLARLYTLKGDSAAAKSICVRMIGLTDVLTIAACSSEAEGNVNARLLSQLENMIIQQGWPDDERALWLAQILAEGAMQTGRWDLASHWLNTVMEMRAPATLTLSFLAQWSDIEFVLNDPQRVMDVLSPIVAGNTDKDDALLLRLAIAESSLGMSSYWTDIMRDRVALRELRNDQLHASEMARFYLEIEKDIGKAERWANINWQKNKSYEDERLMSLVRNSLVQSSVEGSH</sequence>
<dbReference type="Gene3D" id="1.25.40.10">
    <property type="entry name" value="Tetratricopeptide repeat domain"/>
    <property type="match status" value="1"/>
</dbReference>
<name>A0A160TER4_9ZZZZ</name>
<gene>
    <name evidence="1" type="ORF">MGWOODY_Tha1806</name>
</gene>